<sequence length="211" mass="23224">MVNFIRCGNVTAAQLRGAPAWVWDPADREDGFDIDLAVEVCSRCAQYAADGRVCNRDTGRCASCAGGHRGGCDNVPSVLVRRLHRVQALRAAYDAAVAAANNDDDGGAHAVDDQLALDCSRAQKRFTQELQQYRVDIANMGGLFGARTSRPVTPQDFQQLELIERRAANFESRADRAQRERHHQEHMAAIASAAAAPNPVLPLRRRRVRFT</sequence>
<evidence type="ECO:0000313" key="2">
    <source>
        <dbReference type="Proteomes" id="UP000799776"/>
    </source>
</evidence>
<proteinExistence type="predicted"/>
<accession>A0A9P4HLS6</accession>
<dbReference type="EMBL" id="ML978861">
    <property type="protein sequence ID" value="KAF2083152.1"/>
    <property type="molecule type" value="Genomic_DNA"/>
</dbReference>
<reference evidence="1" key="1">
    <citation type="journal article" date="2020" name="Stud. Mycol.">
        <title>101 Dothideomycetes genomes: a test case for predicting lifestyles and emergence of pathogens.</title>
        <authorList>
            <person name="Haridas S."/>
            <person name="Albert R."/>
            <person name="Binder M."/>
            <person name="Bloem J."/>
            <person name="Labutti K."/>
            <person name="Salamov A."/>
            <person name="Andreopoulos B."/>
            <person name="Baker S."/>
            <person name="Barry K."/>
            <person name="Bills G."/>
            <person name="Bluhm B."/>
            <person name="Cannon C."/>
            <person name="Castanera R."/>
            <person name="Culley D."/>
            <person name="Daum C."/>
            <person name="Ezra D."/>
            <person name="Gonzalez J."/>
            <person name="Henrissat B."/>
            <person name="Kuo A."/>
            <person name="Liang C."/>
            <person name="Lipzen A."/>
            <person name="Lutzoni F."/>
            <person name="Magnuson J."/>
            <person name="Mondo S."/>
            <person name="Nolan M."/>
            <person name="Ohm R."/>
            <person name="Pangilinan J."/>
            <person name="Park H.-J."/>
            <person name="Ramirez L."/>
            <person name="Alfaro M."/>
            <person name="Sun H."/>
            <person name="Tritt A."/>
            <person name="Yoshinaga Y."/>
            <person name="Zwiers L.-H."/>
            <person name="Turgeon B."/>
            <person name="Goodwin S."/>
            <person name="Spatafora J."/>
            <person name="Crous P."/>
            <person name="Grigoriev I."/>
        </authorList>
    </citation>
    <scope>NUCLEOTIDE SEQUENCE</scope>
    <source>
        <strain evidence="1">CBS 121410</strain>
    </source>
</reference>
<dbReference type="AlphaFoldDB" id="A0A9P4HLS6"/>
<keyword evidence="2" id="KW-1185">Reference proteome</keyword>
<comment type="caution">
    <text evidence="1">The sequence shown here is derived from an EMBL/GenBank/DDBJ whole genome shotgun (WGS) entry which is preliminary data.</text>
</comment>
<evidence type="ECO:0000313" key="1">
    <source>
        <dbReference type="EMBL" id="KAF2083152.1"/>
    </source>
</evidence>
<gene>
    <name evidence="1" type="ORF">K490DRAFT_70111</name>
</gene>
<organism evidence="1 2">
    <name type="scientific">Saccharata proteae CBS 121410</name>
    <dbReference type="NCBI Taxonomy" id="1314787"/>
    <lineage>
        <taxon>Eukaryota</taxon>
        <taxon>Fungi</taxon>
        <taxon>Dikarya</taxon>
        <taxon>Ascomycota</taxon>
        <taxon>Pezizomycotina</taxon>
        <taxon>Dothideomycetes</taxon>
        <taxon>Dothideomycetes incertae sedis</taxon>
        <taxon>Botryosphaeriales</taxon>
        <taxon>Saccharataceae</taxon>
        <taxon>Saccharata</taxon>
    </lineage>
</organism>
<dbReference type="Proteomes" id="UP000799776">
    <property type="component" value="Unassembled WGS sequence"/>
</dbReference>
<name>A0A9P4HLS6_9PEZI</name>
<protein>
    <submittedName>
        <fullName evidence="1">Uncharacterized protein</fullName>
    </submittedName>
</protein>